<feature type="region of interest" description="Disordered" evidence="1">
    <location>
        <begin position="1"/>
        <end position="44"/>
    </location>
</feature>
<sequence length="77" mass="8410">MPSGGKWKRSENRRASSKPSRKQSGHQSLPVRVHRPRSRRSAGLSTCLLALRGSVGRKSPGLLGVARVTRVPCLRVP</sequence>
<dbReference type="EMBL" id="BLXT01005907">
    <property type="protein sequence ID" value="GFO27305.1"/>
    <property type="molecule type" value="Genomic_DNA"/>
</dbReference>
<comment type="caution">
    <text evidence="2">The sequence shown here is derived from an EMBL/GenBank/DDBJ whole genome shotgun (WGS) entry which is preliminary data.</text>
</comment>
<dbReference type="Proteomes" id="UP000735302">
    <property type="component" value="Unassembled WGS sequence"/>
</dbReference>
<feature type="compositionally biased region" description="Basic residues" evidence="1">
    <location>
        <begin position="15"/>
        <end position="24"/>
    </location>
</feature>
<evidence type="ECO:0000313" key="3">
    <source>
        <dbReference type="Proteomes" id="UP000735302"/>
    </source>
</evidence>
<organism evidence="2 3">
    <name type="scientific">Plakobranchus ocellatus</name>
    <dbReference type="NCBI Taxonomy" id="259542"/>
    <lineage>
        <taxon>Eukaryota</taxon>
        <taxon>Metazoa</taxon>
        <taxon>Spiralia</taxon>
        <taxon>Lophotrochozoa</taxon>
        <taxon>Mollusca</taxon>
        <taxon>Gastropoda</taxon>
        <taxon>Heterobranchia</taxon>
        <taxon>Euthyneura</taxon>
        <taxon>Panpulmonata</taxon>
        <taxon>Sacoglossa</taxon>
        <taxon>Placobranchoidea</taxon>
        <taxon>Plakobranchidae</taxon>
        <taxon>Plakobranchus</taxon>
    </lineage>
</organism>
<proteinExistence type="predicted"/>
<name>A0AAV4C6I1_9GAST</name>
<accession>A0AAV4C6I1</accession>
<evidence type="ECO:0000256" key="1">
    <source>
        <dbReference type="SAM" id="MobiDB-lite"/>
    </source>
</evidence>
<reference evidence="2 3" key="1">
    <citation type="journal article" date="2021" name="Elife">
        <title>Chloroplast acquisition without the gene transfer in kleptoplastic sea slugs, Plakobranchus ocellatus.</title>
        <authorList>
            <person name="Maeda T."/>
            <person name="Takahashi S."/>
            <person name="Yoshida T."/>
            <person name="Shimamura S."/>
            <person name="Takaki Y."/>
            <person name="Nagai Y."/>
            <person name="Toyoda A."/>
            <person name="Suzuki Y."/>
            <person name="Arimoto A."/>
            <person name="Ishii H."/>
            <person name="Satoh N."/>
            <person name="Nishiyama T."/>
            <person name="Hasebe M."/>
            <person name="Maruyama T."/>
            <person name="Minagawa J."/>
            <person name="Obokata J."/>
            <person name="Shigenobu S."/>
        </authorList>
    </citation>
    <scope>NUCLEOTIDE SEQUENCE [LARGE SCALE GENOMIC DNA]</scope>
</reference>
<protein>
    <submittedName>
        <fullName evidence="2">Uncharacterized protein</fullName>
    </submittedName>
</protein>
<dbReference type="AlphaFoldDB" id="A0AAV4C6I1"/>
<keyword evidence="3" id="KW-1185">Reference proteome</keyword>
<gene>
    <name evidence="2" type="ORF">PoB_005381000</name>
</gene>
<evidence type="ECO:0000313" key="2">
    <source>
        <dbReference type="EMBL" id="GFO27305.1"/>
    </source>
</evidence>